<gene>
    <name evidence="2" type="ORF">FHS94_003661</name>
</gene>
<sequence>MWSDKLDDEAPHRLILERFAATHPEAGIKLPPYDRYEDYVEATAIWNGALVAIYYETILSYLWLWSPDRATVSSFRTALLPLAG</sequence>
<dbReference type="EMBL" id="JACIJK010000015">
    <property type="protein sequence ID" value="MBB5716789.1"/>
    <property type="molecule type" value="Genomic_DNA"/>
</dbReference>
<reference evidence="2 3" key="1">
    <citation type="submission" date="2020-08" db="EMBL/GenBank/DDBJ databases">
        <title>Genomic Encyclopedia of Type Strains, Phase IV (KMG-IV): sequencing the most valuable type-strain genomes for metagenomic binning, comparative biology and taxonomic classification.</title>
        <authorList>
            <person name="Goeker M."/>
        </authorList>
    </citation>
    <scope>NUCLEOTIDE SEQUENCE [LARGE SCALE GENOMIC DNA]</scope>
    <source>
        <strain evidence="2 3">DSM 100044</strain>
    </source>
</reference>
<proteinExistence type="predicted"/>
<feature type="transmembrane region" description="Helical" evidence="1">
    <location>
        <begin position="44"/>
        <end position="64"/>
    </location>
</feature>
<dbReference type="AlphaFoldDB" id="A0A7W9BH02"/>
<comment type="caution">
    <text evidence="2">The sequence shown here is derived from an EMBL/GenBank/DDBJ whole genome shotgun (WGS) entry which is preliminary data.</text>
</comment>
<keyword evidence="3" id="KW-1185">Reference proteome</keyword>
<name>A0A7W9BH02_9SPHN</name>
<evidence type="ECO:0000256" key="1">
    <source>
        <dbReference type="SAM" id="Phobius"/>
    </source>
</evidence>
<accession>A0A7W9BH02</accession>
<protein>
    <submittedName>
        <fullName evidence="2">Uncharacterized protein</fullName>
    </submittedName>
</protein>
<organism evidence="2 3">
    <name type="scientific">Sphingomonas aerophila</name>
    <dbReference type="NCBI Taxonomy" id="1344948"/>
    <lineage>
        <taxon>Bacteria</taxon>
        <taxon>Pseudomonadati</taxon>
        <taxon>Pseudomonadota</taxon>
        <taxon>Alphaproteobacteria</taxon>
        <taxon>Sphingomonadales</taxon>
        <taxon>Sphingomonadaceae</taxon>
        <taxon>Sphingomonas</taxon>
    </lineage>
</organism>
<evidence type="ECO:0000313" key="2">
    <source>
        <dbReference type="EMBL" id="MBB5716789.1"/>
    </source>
</evidence>
<dbReference type="Proteomes" id="UP000546200">
    <property type="component" value="Unassembled WGS sequence"/>
</dbReference>
<keyword evidence="1" id="KW-0812">Transmembrane</keyword>
<keyword evidence="1" id="KW-0472">Membrane</keyword>
<evidence type="ECO:0000313" key="3">
    <source>
        <dbReference type="Proteomes" id="UP000546200"/>
    </source>
</evidence>
<keyword evidence="1" id="KW-1133">Transmembrane helix</keyword>